<name>A0ABX5H0S5_PHOAN</name>
<feature type="transmembrane region" description="Helical" evidence="1">
    <location>
        <begin position="52"/>
        <end position="69"/>
    </location>
</feature>
<organism evidence="2 3">
    <name type="scientific">Photobacterium angustum</name>
    <dbReference type="NCBI Taxonomy" id="661"/>
    <lineage>
        <taxon>Bacteria</taxon>
        <taxon>Pseudomonadati</taxon>
        <taxon>Pseudomonadota</taxon>
        <taxon>Gammaproteobacteria</taxon>
        <taxon>Vibrionales</taxon>
        <taxon>Vibrionaceae</taxon>
        <taxon>Photobacterium</taxon>
    </lineage>
</organism>
<evidence type="ECO:0000256" key="1">
    <source>
        <dbReference type="SAM" id="Phobius"/>
    </source>
</evidence>
<comment type="caution">
    <text evidence="2">The sequence shown here is derived from an EMBL/GenBank/DDBJ whole genome shotgun (WGS) entry which is preliminary data.</text>
</comment>
<keyword evidence="1" id="KW-0472">Membrane</keyword>
<reference evidence="2 3" key="1">
    <citation type="submission" date="2018-01" db="EMBL/GenBank/DDBJ databases">
        <title>Whole genome sequencing of Histamine producing bacteria.</title>
        <authorList>
            <person name="Butler K."/>
        </authorList>
    </citation>
    <scope>NUCLEOTIDE SEQUENCE [LARGE SCALE GENOMIC DNA]</scope>
    <source>
        <strain evidence="2 3">A6-1</strain>
    </source>
</reference>
<sequence>MLIFTLSLKTLKVDQMKKYWTPLTLVCALLVLTSGSLLFLDINSKNIVLMHEWIGILMVIAVLGHAFLYKNSIIKHLSRKNNIVMMAAILLLGIAMIQSDKEVEQSNNVSVALFDSIDNAPITLMSELTHQPINNLIDKIKLAGFTVDDPKQSIVQIAQLNHQQPEDIISVIYKK</sequence>
<gene>
    <name evidence="2" type="ORF">C0W27_16915</name>
</gene>
<dbReference type="Proteomes" id="UP000240989">
    <property type="component" value="Unassembled WGS sequence"/>
</dbReference>
<keyword evidence="1" id="KW-1133">Transmembrane helix</keyword>
<evidence type="ECO:0000313" key="2">
    <source>
        <dbReference type="EMBL" id="PSX06402.1"/>
    </source>
</evidence>
<keyword evidence="1" id="KW-0812">Transmembrane</keyword>
<feature type="transmembrane region" description="Helical" evidence="1">
    <location>
        <begin position="20"/>
        <end position="40"/>
    </location>
</feature>
<evidence type="ECO:0008006" key="4">
    <source>
        <dbReference type="Google" id="ProtNLM"/>
    </source>
</evidence>
<keyword evidence="3" id="KW-1185">Reference proteome</keyword>
<feature type="transmembrane region" description="Helical" evidence="1">
    <location>
        <begin position="81"/>
        <end position="98"/>
    </location>
</feature>
<dbReference type="EMBL" id="PYOU01000016">
    <property type="protein sequence ID" value="PSX06402.1"/>
    <property type="molecule type" value="Genomic_DNA"/>
</dbReference>
<evidence type="ECO:0000313" key="3">
    <source>
        <dbReference type="Proteomes" id="UP000240989"/>
    </source>
</evidence>
<accession>A0ABX5H0S5</accession>
<protein>
    <recommendedName>
        <fullName evidence="4">DUF4405 domain-containing protein</fullName>
    </recommendedName>
</protein>
<proteinExistence type="predicted"/>